<accession>A0A6J6C5G8</accession>
<dbReference type="InterPro" id="IPR011330">
    <property type="entry name" value="Glyco_hydro/deAcase_b/a-brl"/>
</dbReference>
<gene>
    <name evidence="2" type="ORF">UFOPK1506_00152</name>
</gene>
<dbReference type="EMBL" id="CAEZSV010000015">
    <property type="protein sequence ID" value="CAB4546570.1"/>
    <property type="molecule type" value="Genomic_DNA"/>
</dbReference>
<proteinExistence type="predicted"/>
<dbReference type="InterPro" id="IPR050248">
    <property type="entry name" value="Polysacc_deacetylase_ArnD"/>
</dbReference>
<organism evidence="2">
    <name type="scientific">freshwater metagenome</name>
    <dbReference type="NCBI Taxonomy" id="449393"/>
    <lineage>
        <taxon>unclassified sequences</taxon>
        <taxon>metagenomes</taxon>
        <taxon>ecological metagenomes</taxon>
    </lineage>
</organism>
<protein>
    <submittedName>
        <fullName evidence="2">Unannotated protein</fullName>
    </submittedName>
</protein>
<dbReference type="PROSITE" id="PS51677">
    <property type="entry name" value="NODB"/>
    <property type="match status" value="1"/>
</dbReference>
<dbReference type="PANTHER" id="PTHR10587">
    <property type="entry name" value="GLYCOSYL TRANSFERASE-RELATED"/>
    <property type="match status" value="1"/>
</dbReference>
<dbReference type="Pfam" id="PF01522">
    <property type="entry name" value="Polysacc_deac_1"/>
    <property type="match status" value="1"/>
</dbReference>
<evidence type="ECO:0000313" key="2">
    <source>
        <dbReference type="EMBL" id="CAB4546570.1"/>
    </source>
</evidence>
<sequence length="241" mass="26637">MDRRSFLALLGSGTLGATISHLTPLSAHGSSVRIIRELPKSDVKRVAWTVDDGTSIEAVKRYIRLVADNDLRLTFFVYSAMGSWIANRKELQPLVNSGQIQLANHTAHHPALAGLGTKQIQKELMGAHNFIERNFGVDMRPYYRPPYGSINAKVVNAAAEIGYTKPMLWSGSLVDASNISASRILFHARNSFYDRSIVLAHANNLTSTKVFKPMLKLISDRELNLVTLNDVYETDGVADGQ</sequence>
<dbReference type="CDD" id="cd10917">
    <property type="entry name" value="CE4_NodB_like_6s_7s"/>
    <property type="match status" value="1"/>
</dbReference>
<dbReference type="AlphaFoldDB" id="A0A6J6C5G8"/>
<dbReference type="GO" id="GO:0005975">
    <property type="term" value="P:carbohydrate metabolic process"/>
    <property type="evidence" value="ECO:0007669"/>
    <property type="project" value="InterPro"/>
</dbReference>
<dbReference type="InterPro" id="IPR002509">
    <property type="entry name" value="NODB_dom"/>
</dbReference>
<dbReference type="SUPFAM" id="SSF88713">
    <property type="entry name" value="Glycoside hydrolase/deacetylase"/>
    <property type="match status" value="1"/>
</dbReference>
<dbReference type="Gene3D" id="3.20.20.370">
    <property type="entry name" value="Glycoside hydrolase/deacetylase"/>
    <property type="match status" value="1"/>
</dbReference>
<reference evidence="2" key="1">
    <citation type="submission" date="2020-05" db="EMBL/GenBank/DDBJ databases">
        <authorList>
            <person name="Chiriac C."/>
            <person name="Salcher M."/>
            <person name="Ghai R."/>
            <person name="Kavagutti S V."/>
        </authorList>
    </citation>
    <scope>NUCLEOTIDE SEQUENCE</scope>
</reference>
<dbReference type="GO" id="GO:0016810">
    <property type="term" value="F:hydrolase activity, acting on carbon-nitrogen (but not peptide) bonds"/>
    <property type="evidence" value="ECO:0007669"/>
    <property type="project" value="InterPro"/>
</dbReference>
<feature type="domain" description="NodB homology" evidence="1">
    <location>
        <begin position="44"/>
        <end position="241"/>
    </location>
</feature>
<name>A0A6J6C5G8_9ZZZZ</name>
<evidence type="ECO:0000259" key="1">
    <source>
        <dbReference type="PROSITE" id="PS51677"/>
    </source>
</evidence>